<dbReference type="OMA" id="KPEMRIF"/>
<protein>
    <recommendedName>
        <fullName evidence="3">Probable 6-phosphogluconolactonase</fullName>
        <ecNumber evidence="3">3.1.1.31</ecNumber>
    </recommendedName>
</protein>
<dbReference type="InterPro" id="IPR037171">
    <property type="entry name" value="NagB/RpiA_transferase-like"/>
</dbReference>
<dbReference type="Pfam" id="PF01182">
    <property type="entry name" value="Glucosamine_iso"/>
    <property type="match status" value="1"/>
</dbReference>
<reference evidence="6 7" key="1">
    <citation type="journal article" date="2010" name="Plant Cell">
        <title>The Chlorella variabilis NC64A genome reveals adaptation to photosymbiosis, coevolution with viruses, and cryptic sex.</title>
        <authorList>
            <person name="Blanc G."/>
            <person name="Duncan G."/>
            <person name="Agarkova I."/>
            <person name="Borodovsky M."/>
            <person name="Gurnon J."/>
            <person name="Kuo A."/>
            <person name="Lindquist E."/>
            <person name="Lucas S."/>
            <person name="Pangilinan J."/>
            <person name="Polle J."/>
            <person name="Salamov A."/>
            <person name="Terry A."/>
            <person name="Yamada T."/>
            <person name="Dunigan D.D."/>
            <person name="Grigoriev I.V."/>
            <person name="Claverie J.M."/>
            <person name="Van Etten J.L."/>
        </authorList>
    </citation>
    <scope>NUCLEOTIDE SEQUENCE [LARGE SCALE GENOMIC DNA]</scope>
    <source>
        <strain evidence="6 7">NC64A</strain>
    </source>
</reference>
<accession>E1Z675</accession>
<name>E1Z675_CHLVA</name>
<dbReference type="GeneID" id="17358382"/>
<dbReference type="PANTHER" id="PTHR11054:SF0">
    <property type="entry name" value="6-PHOSPHOGLUCONOLACTONASE"/>
    <property type="match status" value="1"/>
</dbReference>
<dbReference type="SUPFAM" id="SSF100950">
    <property type="entry name" value="NagB/RpiA/CoA transferase-like"/>
    <property type="match status" value="1"/>
</dbReference>
<dbReference type="EC" id="3.1.1.31" evidence="3"/>
<dbReference type="AlphaFoldDB" id="E1Z675"/>
<dbReference type="PANTHER" id="PTHR11054">
    <property type="entry name" value="6-PHOSPHOGLUCONOLACTONASE"/>
    <property type="match status" value="1"/>
</dbReference>
<dbReference type="Gene3D" id="3.40.50.1360">
    <property type="match status" value="1"/>
</dbReference>
<feature type="compositionally biased region" description="Low complexity" evidence="4">
    <location>
        <begin position="24"/>
        <end position="34"/>
    </location>
</feature>
<dbReference type="Proteomes" id="UP000008141">
    <property type="component" value="Unassembled WGS sequence"/>
</dbReference>
<organism evidence="7">
    <name type="scientific">Chlorella variabilis</name>
    <name type="common">Green alga</name>
    <dbReference type="NCBI Taxonomy" id="554065"/>
    <lineage>
        <taxon>Eukaryota</taxon>
        <taxon>Viridiplantae</taxon>
        <taxon>Chlorophyta</taxon>
        <taxon>core chlorophytes</taxon>
        <taxon>Trebouxiophyceae</taxon>
        <taxon>Chlorellales</taxon>
        <taxon>Chlorellaceae</taxon>
        <taxon>Chlorella clade</taxon>
        <taxon>Chlorella</taxon>
    </lineage>
</organism>
<dbReference type="KEGG" id="cvr:CHLNCDRAFT_50406"/>
<feature type="domain" description="Glucosamine/galactosamine-6-phosphate isomerase" evidence="5">
    <location>
        <begin position="66"/>
        <end position="290"/>
    </location>
</feature>
<comment type="similarity">
    <text evidence="2 3">Belongs to the glucosamine/galactosamine-6-phosphate isomerase family. 6-phosphogluconolactonase subfamily.</text>
</comment>
<comment type="catalytic activity">
    <reaction evidence="3">
        <text>6-phospho-D-glucono-1,5-lactone + H2O = 6-phospho-D-gluconate + H(+)</text>
        <dbReference type="Rhea" id="RHEA:12556"/>
        <dbReference type="ChEBI" id="CHEBI:15377"/>
        <dbReference type="ChEBI" id="CHEBI:15378"/>
        <dbReference type="ChEBI" id="CHEBI:57955"/>
        <dbReference type="ChEBI" id="CHEBI:58759"/>
        <dbReference type="EC" id="3.1.1.31"/>
    </reaction>
</comment>
<dbReference type="NCBIfam" id="TIGR01198">
    <property type="entry name" value="pgl"/>
    <property type="match status" value="1"/>
</dbReference>
<dbReference type="RefSeq" id="XP_005850984.1">
    <property type="nucleotide sequence ID" value="XM_005850922.1"/>
</dbReference>
<sequence length="324" mass="33116">MQLLLLRSAARCQPWHPPPPATRPPRLLRPALPAPSRRRQRAAAAAGRYEAADTAAGSVVVEVCQDEAAVAQFLCDAVEAAAVAAVEQRGAFTLAIPGGSVLKALNGLAGRPAIPWDRVRLFFVNHKTVPNDDAGSSYAKARELFLDAAGAPPEAVVTLTGSDDAEAEAAAYGAALAAAAEAVGMERAPSGAPRFDMVLLGVGADGHVGSLYPGGRATDASGAWVLAVTKAKPPASITLSLGVMNAARRVVVCLTGANKANAAKLALETPVPAGEFPAQLVQPDAAPAVWLLDEAAAAKLDLVHGSPRGGMLQSDGSILYSFSD</sequence>
<evidence type="ECO:0000256" key="4">
    <source>
        <dbReference type="SAM" id="MobiDB-lite"/>
    </source>
</evidence>
<evidence type="ECO:0000313" key="7">
    <source>
        <dbReference type="Proteomes" id="UP000008141"/>
    </source>
</evidence>
<dbReference type="OrthoDB" id="432544at2759"/>
<dbReference type="GO" id="GO:0006098">
    <property type="term" value="P:pentose-phosphate shunt"/>
    <property type="evidence" value="ECO:0007669"/>
    <property type="project" value="UniProtKB-UniPathway"/>
</dbReference>
<keyword evidence="7" id="KW-1185">Reference proteome</keyword>
<evidence type="ECO:0000256" key="3">
    <source>
        <dbReference type="RuleBase" id="RU365095"/>
    </source>
</evidence>
<proteinExistence type="inferred from homology"/>
<dbReference type="EMBL" id="GL433837">
    <property type="protein sequence ID" value="EFN58882.1"/>
    <property type="molecule type" value="Genomic_DNA"/>
</dbReference>
<evidence type="ECO:0000259" key="5">
    <source>
        <dbReference type="Pfam" id="PF01182"/>
    </source>
</evidence>
<evidence type="ECO:0000256" key="1">
    <source>
        <dbReference type="ARBA" id="ARBA00004959"/>
    </source>
</evidence>
<comment type="pathway">
    <text evidence="1">Carbohydrate degradation; pentose phosphate pathway.</text>
</comment>
<evidence type="ECO:0000313" key="6">
    <source>
        <dbReference type="EMBL" id="EFN58882.1"/>
    </source>
</evidence>
<evidence type="ECO:0000256" key="2">
    <source>
        <dbReference type="ARBA" id="ARBA00010662"/>
    </source>
</evidence>
<gene>
    <name evidence="6" type="ORF">CHLNCDRAFT_50406</name>
</gene>
<dbReference type="GO" id="GO:0017057">
    <property type="term" value="F:6-phosphogluconolactonase activity"/>
    <property type="evidence" value="ECO:0007669"/>
    <property type="project" value="UniProtKB-EC"/>
</dbReference>
<dbReference type="InterPro" id="IPR006148">
    <property type="entry name" value="Glc/Gal-6P_isomerase"/>
</dbReference>
<dbReference type="InterPro" id="IPR005900">
    <property type="entry name" value="6-phosphogluconolactonase_DevB"/>
</dbReference>
<dbReference type="eggNOG" id="KOG3147">
    <property type="taxonomic scope" value="Eukaryota"/>
</dbReference>
<dbReference type="STRING" id="554065.E1Z675"/>
<dbReference type="InParanoid" id="E1Z675"/>
<dbReference type="UniPathway" id="UPA00115"/>
<feature type="region of interest" description="Disordered" evidence="4">
    <location>
        <begin position="14"/>
        <end position="34"/>
    </location>
</feature>
<dbReference type="InterPro" id="IPR039104">
    <property type="entry name" value="6PGL"/>
</dbReference>
<dbReference type="GO" id="GO:0005975">
    <property type="term" value="P:carbohydrate metabolic process"/>
    <property type="evidence" value="ECO:0007669"/>
    <property type="project" value="InterPro"/>
</dbReference>